<evidence type="ECO:0000313" key="1">
    <source>
        <dbReference type="EMBL" id="SDG47896.1"/>
    </source>
</evidence>
<organism evidence="1 2">
    <name type="scientific">Psychroflexus sediminis</name>
    <dbReference type="NCBI Taxonomy" id="470826"/>
    <lineage>
        <taxon>Bacteria</taxon>
        <taxon>Pseudomonadati</taxon>
        <taxon>Bacteroidota</taxon>
        <taxon>Flavobacteriia</taxon>
        <taxon>Flavobacteriales</taxon>
        <taxon>Flavobacteriaceae</taxon>
        <taxon>Psychroflexus</taxon>
    </lineage>
</organism>
<dbReference type="EMBL" id="FNCW01000002">
    <property type="protein sequence ID" value="SDG47896.1"/>
    <property type="molecule type" value="Genomic_DNA"/>
</dbReference>
<dbReference type="Proteomes" id="UP000199296">
    <property type="component" value="Unassembled WGS sequence"/>
</dbReference>
<dbReference type="AlphaFoldDB" id="A0A1G7UK59"/>
<keyword evidence="2" id="KW-1185">Reference proteome</keyword>
<dbReference type="STRING" id="470826.SAMN04488027_102127"/>
<proteinExistence type="predicted"/>
<reference evidence="1 2" key="1">
    <citation type="submission" date="2016-10" db="EMBL/GenBank/DDBJ databases">
        <authorList>
            <person name="de Groot N.N."/>
        </authorList>
    </citation>
    <scope>NUCLEOTIDE SEQUENCE [LARGE SCALE GENOMIC DNA]</scope>
    <source>
        <strain evidence="1 2">DSM 19803</strain>
    </source>
</reference>
<protein>
    <submittedName>
        <fullName evidence="1">Uncharacterized protein</fullName>
    </submittedName>
</protein>
<accession>A0A1G7UK59</accession>
<name>A0A1G7UK59_9FLAO</name>
<evidence type="ECO:0000313" key="2">
    <source>
        <dbReference type="Proteomes" id="UP000199296"/>
    </source>
</evidence>
<gene>
    <name evidence="1" type="ORF">SAMN04488027_102127</name>
</gene>
<sequence length="68" mass="7639">MNLKNLNVTELSTQEVQETEGGFFGEWGSVLFDLYYGNGAGWVHYKCGEAWNRRHNDIDASLNTGVQA</sequence>